<organism evidence="3 4">
    <name type="scientific">Pelagihabitans pacificus</name>
    <dbReference type="NCBI Taxonomy" id="2696054"/>
    <lineage>
        <taxon>Bacteria</taxon>
        <taxon>Pseudomonadati</taxon>
        <taxon>Bacteroidota</taxon>
        <taxon>Flavobacteriia</taxon>
        <taxon>Flavobacteriales</taxon>
        <taxon>Flavobacteriaceae</taxon>
        <taxon>Pelagihabitans</taxon>
    </lineage>
</organism>
<comment type="caution">
    <text evidence="3">The sequence shown here is derived from an EMBL/GenBank/DDBJ whole genome shotgun (WGS) entry which is preliminary data.</text>
</comment>
<accession>A0A967AY40</accession>
<reference evidence="3" key="1">
    <citation type="submission" date="2019-07" db="EMBL/GenBank/DDBJ databases">
        <authorList>
            <person name="De-Chao Zhang Q."/>
        </authorList>
    </citation>
    <scope>NUCLEOTIDE SEQUENCE</scope>
    <source>
        <strain evidence="3">TP-CH-4</strain>
    </source>
</reference>
<evidence type="ECO:0000313" key="3">
    <source>
        <dbReference type="EMBL" id="NHF59727.1"/>
    </source>
</evidence>
<dbReference type="GO" id="GO:0052689">
    <property type="term" value="F:carboxylic ester hydrolase activity"/>
    <property type="evidence" value="ECO:0007669"/>
    <property type="project" value="UniProtKB-ARBA"/>
</dbReference>
<reference evidence="3" key="2">
    <citation type="submission" date="2020-03" db="EMBL/GenBank/DDBJ databases">
        <title>Flavobacteriaceae bacterium strain TP-CH-4, a member of the family Flavobacteriaceae isolated from a deep-sea seamount.</title>
        <authorList>
            <person name="Zhang D.-C."/>
        </authorList>
    </citation>
    <scope>NUCLEOTIDE SEQUENCE</scope>
    <source>
        <strain evidence="3">TP-CH-4</strain>
    </source>
</reference>
<dbReference type="AlphaFoldDB" id="A0A967AY40"/>
<dbReference type="InterPro" id="IPR029058">
    <property type="entry name" value="AB_hydrolase_fold"/>
</dbReference>
<protein>
    <submittedName>
        <fullName evidence="3">Alpha/beta hydrolase</fullName>
    </submittedName>
</protein>
<dbReference type="RefSeq" id="WP_152574216.1">
    <property type="nucleotide sequence ID" value="NZ_VIKU02000002.1"/>
</dbReference>
<proteinExistence type="predicted"/>
<keyword evidence="4" id="KW-1185">Reference proteome</keyword>
<name>A0A967AY40_9FLAO</name>
<evidence type="ECO:0000256" key="1">
    <source>
        <dbReference type="ARBA" id="ARBA00022801"/>
    </source>
</evidence>
<dbReference type="InterPro" id="IPR002925">
    <property type="entry name" value="Dienelactn_hydro"/>
</dbReference>
<sequence>MMSKLTDRQVTIKLDGLTLNGNLSVPANALGIVIFSHGSGSSRLSPRNNYVAQMLQEKGLATLLFDLLTEVEDRLFQNRFNIDLLTMRLIDVTQWVQHQKETKDLPIGYFGASTGAASALRAAAFYGEDIKAVVSRGGRPDLALDDLSRVTAPTLFVVGGWDKVVIELNEKAFEKLQCERKLEIIPHATHLFEEAGKLAKVANLSAEWFADHMQIQKEEQNVQRSN</sequence>
<dbReference type="Gene3D" id="3.40.50.1820">
    <property type="entry name" value="alpha/beta hydrolase"/>
    <property type="match status" value="1"/>
</dbReference>
<dbReference type="SUPFAM" id="SSF53474">
    <property type="entry name" value="alpha/beta-Hydrolases"/>
    <property type="match status" value="1"/>
</dbReference>
<dbReference type="InterPro" id="IPR050261">
    <property type="entry name" value="FrsA_esterase"/>
</dbReference>
<dbReference type="Proteomes" id="UP000707206">
    <property type="component" value="Unassembled WGS sequence"/>
</dbReference>
<gene>
    <name evidence="3" type="ORF">FK220_010265</name>
</gene>
<dbReference type="Pfam" id="PF01738">
    <property type="entry name" value="DLH"/>
    <property type="match status" value="1"/>
</dbReference>
<dbReference type="PANTHER" id="PTHR22946">
    <property type="entry name" value="DIENELACTONE HYDROLASE DOMAIN-CONTAINING PROTEIN-RELATED"/>
    <property type="match status" value="1"/>
</dbReference>
<dbReference type="EMBL" id="VIKU02000002">
    <property type="protein sequence ID" value="NHF59727.1"/>
    <property type="molecule type" value="Genomic_DNA"/>
</dbReference>
<feature type="domain" description="Dienelactone hydrolase" evidence="2">
    <location>
        <begin position="82"/>
        <end position="197"/>
    </location>
</feature>
<dbReference type="PANTHER" id="PTHR22946:SF9">
    <property type="entry name" value="POLYKETIDE TRANSFERASE AF380"/>
    <property type="match status" value="1"/>
</dbReference>
<evidence type="ECO:0000259" key="2">
    <source>
        <dbReference type="Pfam" id="PF01738"/>
    </source>
</evidence>
<evidence type="ECO:0000313" key="4">
    <source>
        <dbReference type="Proteomes" id="UP000707206"/>
    </source>
</evidence>
<keyword evidence="1 3" id="KW-0378">Hydrolase</keyword>